<proteinExistence type="predicted"/>
<protein>
    <submittedName>
        <fullName evidence="1">Uncharacterized protein</fullName>
    </submittedName>
</protein>
<dbReference type="EMBL" id="JADFTT010000065">
    <property type="protein sequence ID" value="KAG5770007.1"/>
    <property type="molecule type" value="Genomic_DNA"/>
</dbReference>
<evidence type="ECO:0000313" key="1">
    <source>
        <dbReference type="EMBL" id="KAG5770007.1"/>
    </source>
</evidence>
<dbReference type="AlphaFoldDB" id="A0A9P7I591"/>
<reference evidence="1" key="1">
    <citation type="journal article" date="2020" name="bioRxiv">
        <title>Historical genomics reveals the evolutionary mechanisms behind multiple outbreaks of the host-specific coffee wilt pathogen Fusarium xylarioides.</title>
        <authorList>
            <person name="Peck D."/>
            <person name="Nowell R.W."/>
            <person name="Flood J."/>
            <person name="Ryan M.J."/>
            <person name="Barraclough T.G."/>
        </authorList>
    </citation>
    <scope>NUCLEOTIDE SEQUENCE</scope>
    <source>
        <strain evidence="1">IMI 127659i</strain>
    </source>
</reference>
<reference evidence="1" key="2">
    <citation type="submission" date="2020-10" db="EMBL/GenBank/DDBJ databases">
        <authorList>
            <person name="Peck L.D."/>
            <person name="Nowell R.W."/>
            <person name="Flood J."/>
            <person name="Ryan M.J."/>
            <person name="Barraclough T.G."/>
        </authorList>
    </citation>
    <scope>NUCLEOTIDE SEQUENCE</scope>
    <source>
        <strain evidence="1">IMI 127659i</strain>
    </source>
</reference>
<gene>
    <name evidence="1" type="ORF">H9Q72_002915</name>
</gene>
<organism evidence="1 2">
    <name type="scientific">Fusarium xylarioides</name>
    <dbReference type="NCBI Taxonomy" id="221167"/>
    <lineage>
        <taxon>Eukaryota</taxon>
        <taxon>Fungi</taxon>
        <taxon>Dikarya</taxon>
        <taxon>Ascomycota</taxon>
        <taxon>Pezizomycotina</taxon>
        <taxon>Sordariomycetes</taxon>
        <taxon>Hypocreomycetidae</taxon>
        <taxon>Hypocreales</taxon>
        <taxon>Nectriaceae</taxon>
        <taxon>Fusarium</taxon>
        <taxon>Fusarium fujikuroi species complex</taxon>
    </lineage>
</organism>
<sequence>MSHNSIDEAALEMIDECEDEQRLELAFQDGWHPGLPVPMPEEPIRKFSESALQVGHFKEDVPGYPSSISANRKRNAKAYFMVKRFDTNPPMTCFLWCDADGKPVNKRFIQMAEGLDMEHLKRDLIVMYNDHEMSLVVEYNEALKVAKDRLALRQCELGRVDYMLPADQGGDGREPCLCSETDTELN</sequence>
<keyword evidence="2" id="KW-1185">Reference proteome</keyword>
<dbReference type="OrthoDB" id="5091123at2759"/>
<accession>A0A9P7I591</accession>
<dbReference type="Proteomes" id="UP000750502">
    <property type="component" value="Unassembled WGS sequence"/>
</dbReference>
<name>A0A9P7I591_9HYPO</name>
<comment type="caution">
    <text evidence="1">The sequence shown here is derived from an EMBL/GenBank/DDBJ whole genome shotgun (WGS) entry which is preliminary data.</text>
</comment>
<evidence type="ECO:0000313" key="2">
    <source>
        <dbReference type="Proteomes" id="UP000750502"/>
    </source>
</evidence>